<sequence>MDSPRSRTICGGGGAPNAELIAFSLRPLARPASDIRTYVIRPPRRVAASGGTGARPGLRTHGNSASRKSAIKSC</sequence>
<evidence type="ECO:0000256" key="1">
    <source>
        <dbReference type="SAM" id="MobiDB-lite"/>
    </source>
</evidence>
<name>A0A8J9VDM9_9NEOP</name>
<keyword evidence="3" id="KW-1185">Reference proteome</keyword>
<reference evidence="2" key="1">
    <citation type="submission" date="2021-12" db="EMBL/GenBank/DDBJ databases">
        <authorList>
            <person name="Martin H S."/>
        </authorList>
    </citation>
    <scope>NUCLEOTIDE SEQUENCE</scope>
</reference>
<feature type="non-terminal residue" evidence="2">
    <location>
        <position position="74"/>
    </location>
</feature>
<evidence type="ECO:0000313" key="3">
    <source>
        <dbReference type="Proteomes" id="UP000838878"/>
    </source>
</evidence>
<protein>
    <submittedName>
        <fullName evidence="2">Uncharacterized protein</fullName>
    </submittedName>
</protein>
<proteinExistence type="predicted"/>
<gene>
    <name evidence="2" type="ORF">BINO364_LOCUS6810</name>
</gene>
<organism evidence="2 3">
    <name type="scientific">Brenthis ino</name>
    <name type="common">lesser marbled fritillary</name>
    <dbReference type="NCBI Taxonomy" id="405034"/>
    <lineage>
        <taxon>Eukaryota</taxon>
        <taxon>Metazoa</taxon>
        <taxon>Ecdysozoa</taxon>
        <taxon>Arthropoda</taxon>
        <taxon>Hexapoda</taxon>
        <taxon>Insecta</taxon>
        <taxon>Pterygota</taxon>
        <taxon>Neoptera</taxon>
        <taxon>Endopterygota</taxon>
        <taxon>Lepidoptera</taxon>
        <taxon>Glossata</taxon>
        <taxon>Ditrysia</taxon>
        <taxon>Papilionoidea</taxon>
        <taxon>Nymphalidae</taxon>
        <taxon>Heliconiinae</taxon>
        <taxon>Argynnini</taxon>
        <taxon>Brenthis</taxon>
    </lineage>
</organism>
<dbReference type="Proteomes" id="UP000838878">
    <property type="component" value="Chromosome 2"/>
</dbReference>
<accession>A0A8J9VDM9</accession>
<dbReference type="EMBL" id="OV170222">
    <property type="protein sequence ID" value="CAH0720598.1"/>
    <property type="molecule type" value="Genomic_DNA"/>
</dbReference>
<evidence type="ECO:0000313" key="2">
    <source>
        <dbReference type="EMBL" id="CAH0720598.1"/>
    </source>
</evidence>
<dbReference type="AlphaFoldDB" id="A0A8J9VDM9"/>
<feature type="region of interest" description="Disordered" evidence="1">
    <location>
        <begin position="44"/>
        <end position="74"/>
    </location>
</feature>